<dbReference type="AlphaFoldDB" id="A0A4R4MSC0"/>
<sequence>MTRIAAVLARQRMSQAAPPGVDPARFLEAVAEDTYEMVAGLELVTPVLITSVPELDEIVWPGTQVIVVGEDEPLKKILARLEADQAAVIAADAPDLPPLLVGKLFRELGRAEITVCPAEHGGAVAMACALPAPGWADPDLDDPDVVAALRAQAPGPRRVATTPGWHRLRTRDDVERLDPGLEGWDNTRALIAAR</sequence>
<dbReference type="Gene3D" id="3.90.550.10">
    <property type="entry name" value="Spore Coat Polysaccharide Biosynthesis Protein SpsA, Chain A"/>
    <property type="match status" value="1"/>
</dbReference>
<dbReference type="SUPFAM" id="SSF53448">
    <property type="entry name" value="Nucleotide-diphospho-sugar transferases"/>
    <property type="match status" value="1"/>
</dbReference>
<organism evidence="1 2">
    <name type="scientific">Nonomuraea longispora</name>
    <dbReference type="NCBI Taxonomy" id="1848320"/>
    <lineage>
        <taxon>Bacteria</taxon>
        <taxon>Bacillati</taxon>
        <taxon>Actinomycetota</taxon>
        <taxon>Actinomycetes</taxon>
        <taxon>Streptosporangiales</taxon>
        <taxon>Streptosporangiaceae</taxon>
        <taxon>Nonomuraea</taxon>
    </lineage>
</organism>
<gene>
    <name evidence="1" type="ORF">E1267_38200</name>
</gene>
<evidence type="ECO:0000313" key="1">
    <source>
        <dbReference type="EMBL" id="TDB98948.1"/>
    </source>
</evidence>
<dbReference type="EMBL" id="SMJZ01000234">
    <property type="protein sequence ID" value="TDB98948.1"/>
    <property type="molecule type" value="Genomic_DNA"/>
</dbReference>
<comment type="caution">
    <text evidence="1">The sequence shown here is derived from an EMBL/GenBank/DDBJ whole genome shotgun (WGS) entry which is preliminary data.</text>
</comment>
<accession>A0A4R4MSC0</accession>
<name>A0A4R4MSC0_9ACTN</name>
<evidence type="ECO:0008006" key="3">
    <source>
        <dbReference type="Google" id="ProtNLM"/>
    </source>
</evidence>
<protein>
    <recommendedName>
        <fullName evidence="3">DUF2064 domain-containing protein</fullName>
    </recommendedName>
</protein>
<proteinExistence type="predicted"/>
<dbReference type="InterPro" id="IPR029044">
    <property type="entry name" value="Nucleotide-diphossugar_trans"/>
</dbReference>
<evidence type="ECO:0000313" key="2">
    <source>
        <dbReference type="Proteomes" id="UP000295157"/>
    </source>
</evidence>
<dbReference type="Proteomes" id="UP000295157">
    <property type="component" value="Unassembled WGS sequence"/>
</dbReference>
<reference evidence="1 2" key="1">
    <citation type="submission" date="2019-02" db="EMBL/GenBank/DDBJ databases">
        <title>Draft genome sequences of novel Actinobacteria.</title>
        <authorList>
            <person name="Sahin N."/>
            <person name="Ay H."/>
            <person name="Saygin H."/>
        </authorList>
    </citation>
    <scope>NUCLEOTIDE SEQUENCE [LARGE SCALE GENOMIC DNA]</scope>
    <source>
        <strain evidence="1 2">KC201</strain>
    </source>
</reference>
<dbReference type="OrthoDB" id="3829125at2"/>
<keyword evidence="2" id="KW-1185">Reference proteome</keyword>